<dbReference type="KEGG" id="pgin:FRZ67_04470"/>
<dbReference type="OrthoDB" id="664300at2"/>
<dbReference type="AlphaFoldDB" id="A0A5B8V7C1"/>
<evidence type="ECO:0008006" key="3">
    <source>
        <dbReference type="Google" id="ProtNLM"/>
    </source>
</evidence>
<evidence type="ECO:0000313" key="1">
    <source>
        <dbReference type="EMBL" id="QEC66586.1"/>
    </source>
</evidence>
<sequence length="277" mass="30438">MKFFSLFLVVTSLLFASCQKEDTYPPLGNNTGTLLIKSVAVQNGETSTTTYSYTSDNKIDVISTVGTSGGIDIGDYRKFYRDASGRIVKIAHKIPPQSGVEVDTAFTYVYYPNATTLNYNNTVMKLSVSGFDVNDSTLYTYNGNNQITEGYTYESSPLFGPVQEIRFVYTYDAAGNVTKIEGYNNATGTMQLSVTFDLEYDDKNNPLAFDQEVLLITGGAPGSSKNNVTVAKFKDVNNTDTQTITNTYTYGANGLPEKMVSVDDSDNSTTTTTFYYQ</sequence>
<name>A0A5B8V7C1_9BACT</name>
<dbReference type="PROSITE" id="PS51257">
    <property type="entry name" value="PROKAR_LIPOPROTEIN"/>
    <property type="match status" value="1"/>
</dbReference>
<evidence type="ECO:0000313" key="2">
    <source>
        <dbReference type="Proteomes" id="UP000321533"/>
    </source>
</evidence>
<proteinExistence type="predicted"/>
<gene>
    <name evidence="1" type="ORF">FRZ67_04470</name>
</gene>
<organism evidence="1 2">
    <name type="scientific">Panacibacter ginsenosidivorans</name>
    <dbReference type="NCBI Taxonomy" id="1813871"/>
    <lineage>
        <taxon>Bacteria</taxon>
        <taxon>Pseudomonadati</taxon>
        <taxon>Bacteroidota</taxon>
        <taxon>Chitinophagia</taxon>
        <taxon>Chitinophagales</taxon>
        <taxon>Chitinophagaceae</taxon>
        <taxon>Panacibacter</taxon>
    </lineage>
</organism>
<protein>
    <recommendedName>
        <fullName evidence="3">DUF4595 domain-containing protein</fullName>
    </recommendedName>
</protein>
<dbReference type="Proteomes" id="UP000321533">
    <property type="component" value="Chromosome"/>
</dbReference>
<accession>A0A5B8V7C1</accession>
<dbReference type="RefSeq" id="WP_147188386.1">
    <property type="nucleotide sequence ID" value="NZ_CP042435.1"/>
</dbReference>
<keyword evidence="2" id="KW-1185">Reference proteome</keyword>
<dbReference type="Gene3D" id="2.180.10.10">
    <property type="entry name" value="RHS repeat-associated core"/>
    <property type="match status" value="1"/>
</dbReference>
<dbReference type="EMBL" id="CP042435">
    <property type="protein sequence ID" value="QEC66586.1"/>
    <property type="molecule type" value="Genomic_DNA"/>
</dbReference>
<reference evidence="1 2" key="1">
    <citation type="journal article" date="2016" name="Int. J. Syst. Evol. Microbiol.">
        <title>Panacibacter ginsenosidivorans gen. nov., sp. nov., with ginsenoside converting activity isolated from soil of a ginseng field.</title>
        <authorList>
            <person name="Siddiqi M.Z."/>
            <person name="Muhammad Shafi S."/>
            <person name="Choi K.D."/>
            <person name="Im W.T."/>
        </authorList>
    </citation>
    <scope>NUCLEOTIDE SEQUENCE [LARGE SCALE GENOMIC DNA]</scope>
    <source>
        <strain evidence="1 2">Gsoil1550</strain>
    </source>
</reference>